<keyword evidence="10" id="KW-1185">Reference proteome</keyword>
<comment type="similarity">
    <text evidence="1 5">Belongs to the peptidase S8 family.</text>
</comment>
<dbReference type="Proteomes" id="UP000653472">
    <property type="component" value="Unassembled WGS sequence"/>
</dbReference>
<sequence>MCLPAWATGSPYVDAAWVAKVDTELLSKAQADGVAEFAIRLSDRADLSAARAARTKAEKGRLTVAALQAAANRSQAPVVALLKARGLSYQAFWAANVITARGSSADIQALAALSAVDAVDYITAEPVVPAGRHLETPAPAAKNASAKLAAKAAGIEPSIALVHAPEVWALGYKGQGVVVGDHDIGVQWDHPALQAQYRGWDATTQTADHDYNWHNAFSLIDPFCPDTSVPCDSNGHGTHTTGTMVGDDGAGMQIGMAPSAQWIACRSLLDPVVGVGTVPTYLDCMQWMLAPYPTGDSAAADAAMAPDVVNNSWGCAEGCAPPILQDVNEATEAAGIVQVVSAGNDGDLCNTILYPLAVYDSSFTVGATDNSDAMASFSSRGAVLSDLSLRIKPNVVAPGVDTLSSWNDGDYNTISGTSMAGPHVAGLVALILSAEPKLIGRVRDVRSLIENTAVPIVSGETCSGTTDADIPNNTWGYGRIDALAAIQGLPKLSLSSTVATSAEPGVEYAYALTASLPTSAKIDATGVAIAVTLPAGTTLVSSSETAAADAIEGAALVFAHDALAPGESWTVSLTLRSDNAGTQMLAAKAVSDQQTEMPATSDSVAVGDAGSGGSSGGGGGALDGWVLGVLLAAWASRRGLRRRRA</sequence>
<keyword evidence="2 5" id="KW-0645">Protease</keyword>
<dbReference type="InterPro" id="IPR000209">
    <property type="entry name" value="Peptidase_S8/S53_dom"/>
</dbReference>
<proteinExistence type="inferred from homology"/>
<dbReference type="GO" id="GO:0006508">
    <property type="term" value="P:proteolysis"/>
    <property type="evidence" value="ECO:0007669"/>
    <property type="project" value="UniProtKB-KW"/>
</dbReference>
<feature type="active site" description="Charge relay system" evidence="5">
    <location>
        <position position="183"/>
    </location>
</feature>
<dbReference type="InterPro" id="IPR001434">
    <property type="entry name" value="OmcB-like_DUF11"/>
</dbReference>
<feature type="domain" description="DUF11" evidence="8">
    <location>
        <begin position="492"/>
        <end position="601"/>
    </location>
</feature>
<dbReference type="Pfam" id="PF01345">
    <property type="entry name" value="DUF11"/>
    <property type="match status" value="1"/>
</dbReference>
<feature type="active site" description="Charge relay system" evidence="5">
    <location>
        <position position="418"/>
    </location>
</feature>
<dbReference type="GO" id="GO:0004252">
    <property type="term" value="F:serine-type endopeptidase activity"/>
    <property type="evidence" value="ECO:0007669"/>
    <property type="project" value="UniProtKB-UniRule"/>
</dbReference>
<evidence type="ECO:0000313" key="9">
    <source>
        <dbReference type="EMBL" id="NKF21213.1"/>
    </source>
</evidence>
<dbReference type="Gene3D" id="3.40.50.200">
    <property type="entry name" value="Peptidase S8/S53 domain"/>
    <property type="match status" value="1"/>
</dbReference>
<evidence type="ECO:0000256" key="2">
    <source>
        <dbReference type="ARBA" id="ARBA00022670"/>
    </source>
</evidence>
<dbReference type="EMBL" id="JAAVXB010000001">
    <property type="protein sequence ID" value="NKF21213.1"/>
    <property type="molecule type" value="Genomic_DNA"/>
</dbReference>
<gene>
    <name evidence="9" type="ORF">G7Y82_02710</name>
</gene>
<protein>
    <submittedName>
        <fullName evidence="9">S8 family serine peptidase</fullName>
    </submittedName>
</protein>
<evidence type="ECO:0000256" key="5">
    <source>
        <dbReference type="PROSITE-ProRule" id="PRU01240"/>
    </source>
</evidence>
<feature type="region of interest" description="Disordered" evidence="6">
    <location>
        <begin position="590"/>
        <end position="613"/>
    </location>
</feature>
<dbReference type="PROSITE" id="PS51892">
    <property type="entry name" value="SUBTILASE"/>
    <property type="match status" value="1"/>
</dbReference>
<feature type="active site" description="Charge relay system" evidence="5">
    <location>
        <position position="236"/>
    </location>
</feature>
<dbReference type="PANTHER" id="PTHR43806:SF67">
    <property type="entry name" value="EGF-LIKE DOMAIN-CONTAINING PROTEIN"/>
    <property type="match status" value="1"/>
</dbReference>
<comment type="caution">
    <text evidence="9">The sequence shown here is derived from an EMBL/GenBank/DDBJ whole genome shotgun (WGS) entry which is preliminary data.</text>
</comment>
<dbReference type="InterPro" id="IPR015500">
    <property type="entry name" value="Peptidase_S8_subtilisin-rel"/>
</dbReference>
<dbReference type="PANTHER" id="PTHR43806">
    <property type="entry name" value="PEPTIDASE S8"/>
    <property type="match status" value="1"/>
</dbReference>
<evidence type="ECO:0000313" key="10">
    <source>
        <dbReference type="Proteomes" id="UP000653472"/>
    </source>
</evidence>
<reference evidence="9" key="1">
    <citation type="submission" date="2020-03" db="EMBL/GenBank/DDBJ databases">
        <title>Solimonas marina sp. nov., isolated from deep seawater of the Pacific Ocean.</title>
        <authorList>
            <person name="Liu X."/>
            <person name="Lai Q."/>
            <person name="Sun F."/>
            <person name="Gai Y."/>
            <person name="Li G."/>
            <person name="Shao Z."/>
        </authorList>
    </citation>
    <scope>NUCLEOTIDE SEQUENCE</scope>
    <source>
        <strain evidence="9">C16B3</strain>
    </source>
</reference>
<feature type="domain" description="Peptidase S8/S53" evidence="7">
    <location>
        <begin position="174"/>
        <end position="478"/>
    </location>
</feature>
<accession>A0A969W831</accession>
<evidence type="ECO:0000259" key="7">
    <source>
        <dbReference type="Pfam" id="PF00082"/>
    </source>
</evidence>
<evidence type="ECO:0000259" key="8">
    <source>
        <dbReference type="Pfam" id="PF01345"/>
    </source>
</evidence>
<evidence type="ECO:0000256" key="3">
    <source>
        <dbReference type="ARBA" id="ARBA00022801"/>
    </source>
</evidence>
<dbReference type="SUPFAM" id="SSF52743">
    <property type="entry name" value="Subtilisin-like"/>
    <property type="match status" value="1"/>
</dbReference>
<keyword evidence="4 5" id="KW-0720">Serine protease</keyword>
<evidence type="ECO:0000256" key="6">
    <source>
        <dbReference type="SAM" id="MobiDB-lite"/>
    </source>
</evidence>
<dbReference type="RefSeq" id="WP_168146447.1">
    <property type="nucleotide sequence ID" value="NZ_JAAVXB010000001.1"/>
</dbReference>
<feature type="compositionally biased region" description="Polar residues" evidence="6">
    <location>
        <begin position="591"/>
        <end position="600"/>
    </location>
</feature>
<name>A0A969W831_9GAMM</name>
<dbReference type="InterPro" id="IPR050131">
    <property type="entry name" value="Peptidase_S8_subtilisin-like"/>
</dbReference>
<keyword evidence="3 5" id="KW-0378">Hydrolase</keyword>
<evidence type="ECO:0000256" key="4">
    <source>
        <dbReference type="ARBA" id="ARBA00022825"/>
    </source>
</evidence>
<dbReference type="AlphaFoldDB" id="A0A969W831"/>
<dbReference type="PRINTS" id="PR00723">
    <property type="entry name" value="SUBTILISIN"/>
</dbReference>
<dbReference type="InterPro" id="IPR036852">
    <property type="entry name" value="Peptidase_S8/S53_dom_sf"/>
</dbReference>
<dbReference type="InterPro" id="IPR023828">
    <property type="entry name" value="Peptidase_S8_Ser-AS"/>
</dbReference>
<evidence type="ECO:0000256" key="1">
    <source>
        <dbReference type="ARBA" id="ARBA00011073"/>
    </source>
</evidence>
<dbReference type="Pfam" id="PF00082">
    <property type="entry name" value="Peptidase_S8"/>
    <property type="match status" value="1"/>
</dbReference>
<organism evidence="9 10">
    <name type="scientific">Solimonas marina</name>
    <dbReference type="NCBI Taxonomy" id="2714601"/>
    <lineage>
        <taxon>Bacteria</taxon>
        <taxon>Pseudomonadati</taxon>
        <taxon>Pseudomonadota</taxon>
        <taxon>Gammaproteobacteria</taxon>
        <taxon>Nevskiales</taxon>
        <taxon>Nevskiaceae</taxon>
        <taxon>Solimonas</taxon>
    </lineage>
</organism>
<dbReference type="PROSITE" id="PS00138">
    <property type="entry name" value="SUBTILASE_SER"/>
    <property type="match status" value="1"/>
</dbReference>